<dbReference type="AlphaFoldDB" id="A0A813IJ16"/>
<keyword evidence="3" id="KW-0472">Membrane</keyword>
<sequence>MVRALFTILSLAMLLKATVEVETCRAKDNNDNNNKNNNNKNNNDNNKDALCRDTASDQSQHLLQVETTKVRASSLNSNNDNDNNSKRKATNVPRFKDGSTAAICMVARFEDIYIDEWADYQFSLGFETIYVYDNSENTSLFYWASERRKRGDDIELVPFKGVAVVTKAFDDCMYQSSKQSNLRNHSWLAFFDGDEFLATAPEGSNVGAVGINWLFFGTSGRDFYQPLPVTKRFQHREEDVNQHTKSIVRITVGGPCMDPHQFILKDGAVKVDTAGKHFSGPFNINGPSDVAVLHHYYWKSQAEWAQKFATPRNDNGELRQKRFPFYPTESSAGQVLDTSAWEFLKKAVPKYNIYDDRVFDTW</sequence>
<gene>
    <name evidence="6" type="ORF">PGLA2088_LOCUS9018</name>
</gene>
<dbReference type="Pfam" id="PF13704">
    <property type="entry name" value="Glyco_tranf_2_4"/>
    <property type="match status" value="1"/>
</dbReference>
<comment type="caution">
    <text evidence="6">The sequence shown here is derived from an EMBL/GenBank/DDBJ whole genome shotgun (WGS) entry which is preliminary data.</text>
</comment>
<keyword evidence="5" id="KW-0732">Signal</keyword>
<reference evidence="6" key="1">
    <citation type="submission" date="2021-02" db="EMBL/GenBank/DDBJ databases">
        <authorList>
            <person name="Dougan E. K."/>
            <person name="Rhodes N."/>
            <person name="Thang M."/>
            <person name="Chan C."/>
        </authorList>
    </citation>
    <scope>NUCLEOTIDE SEQUENCE</scope>
</reference>
<evidence type="ECO:0000256" key="2">
    <source>
        <dbReference type="ARBA" id="ARBA00022692"/>
    </source>
</evidence>
<evidence type="ECO:0008006" key="8">
    <source>
        <dbReference type="Google" id="ProtNLM"/>
    </source>
</evidence>
<evidence type="ECO:0000256" key="3">
    <source>
        <dbReference type="ARBA" id="ARBA00022989"/>
    </source>
</evidence>
<feature type="chain" id="PRO_5032505487" description="Glycosyltransferase family 92 protein" evidence="5">
    <location>
        <begin position="18"/>
        <end position="362"/>
    </location>
</feature>
<dbReference type="GO" id="GO:0016757">
    <property type="term" value="F:glycosyltransferase activity"/>
    <property type="evidence" value="ECO:0007669"/>
    <property type="project" value="TreeGrafter"/>
</dbReference>
<keyword evidence="2" id="KW-0812">Transmembrane</keyword>
<proteinExistence type="predicted"/>
<evidence type="ECO:0000256" key="5">
    <source>
        <dbReference type="SAM" id="SignalP"/>
    </source>
</evidence>
<evidence type="ECO:0000313" key="7">
    <source>
        <dbReference type="Proteomes" id="UP000626109"/>
    </source>
</evidence>
<dbReference type="GO" id="GO:0016020">
    <property type="term" value="C:membrane"/>
    <property type="evidence" value="ECO:0007669"/>
    <property type="project" value="UniProtKB-SubCell"/>
</dbReference>
<dbReference type="Proteomes" id="UP000626109">
    <property type="component" value="Unassembled WGS sequence"/>
</dbReference>
<evidence type="ECO:0000313" key="6">
    <source>
        <dbReference type="EMBL" id="CAE8651319.1"/>
    </source>
</evidence>
<feature type="compositionally biased region" description="Low complexity" evidence="4">
    <location>
        <begin position="31"/>
        <end position="44"/>
    </location>
</feature>
<dbReference type="EMBL" id="CAJNNW010009842">
    <property type="protein sequence ID" value="CAE8651319.1"/>
    <property type="molecule type" value="Genomic_DNA"/>
</dbReference>
<name>A0A813IJ16_POLGL</name>
<comment type="subcellular location">
    <subcellularLocation>
        <location evidence="1">Membrane</location>
        <topology evidence="1">Single-pass membrane protein</topology>
    </subcellularLocation>
</comment>
<feature type="signal peptide" evidence="5">
    <location>
        <begin position="1"/>
        <end position="17"/>
    </location>
</feature>
<dbReference type="PANTHER" id="PTHR21461">
    <property type="entry name" value="GLYCOSYLTRANSFERASE FAMILY 92 PROTEIN"/>
    <property type="match status" value="1"/>
</dbReference>
<protein>
    <recommendedName>
        <fullName evidence="8">Glycosyltransferase family 92 protein</fullName>
    </recommendedName>
</protein>
<dbReference type="GO" id="GO:0005737">
    <property type="term" value="C:cytoplasm"/>
    <property type="evidence" value="ECO:0007669"/>
    <property type="project" value="TreeGrafter"/>
</dbReference>
<evidence type="ECO:0000256" key="4">
    <source>
        <dbReference type="SAM" id="MobiDB-lite"/>
    </source>
</evidence>
<organism evidence="6 7">
    <name type="scientific">Polarella glacialis</name>
    <name type="common">Dinoflagellate</name>
    <dbReference type="NCBI Taxonomy" id="89957"/>
    <lineage>
        <taxon>Eukaryota</taxon>
        <taxon>Sar</taxon>
        <taxon>Alveolata</taxon>
        <taxon>Dinophyceae</taxon>
        <taxon>Suessiales</taxon>
        <taxon>Suessiaceae</taxon>
        <taxon>Polarella</taxon>
    </lineage>
</organism>
<feature type="region of interest" description="Disordered" evidence="4">
    <location>
        <begin position="27"/>
        <end position="51"/>
    </location>
</feature>
<accession>A0A813IJ16</accession>
<evidence type="ECO:0000256" key="1">
    <source>
        <dbReference type="ARBA" id="ARBA00004167"/>
    </source>
</evidence>
<feature type="region of interest" description="Disordered" evidence="4">
    <location>
        <begin position="67"/>
        <end position="92"/>
    </location>
</feature>
<dbReference type="PANTHER" id="PTHR21461:SF69">
    <property type="entry name" value="GLYCOSYLTRANSFERASE FAMILY 92 PROTEIN"/>
    <property type="match status" value="1"/>
</dbReference>
<keyword evidence="3" id="KW-1133">Transmembrane helix</keyword>
<feature type="compositionally biased region" description="Low complexity" evidence="4">
    <location>
        <begin position="73"/>
        <end position="82"/>
    </location>
</feature>